<dbReference type="EMBL" id="AP010968">
    <property type="protein sequence ID" value="BAJ28198.1"/>
    <property type="molecule type" value="Genomic_DNA"/>
</dbReference>
<keyword evidence="2" id="KW-1185">Reference proteome</keyword>
<dbReference type="HOGENOM" id="CLU_2154990_0_0_11"/>
<reference evidence="1 2" key="1">
    <citation type="journal article" date="2010" name="DNA Res.">
        <title>Genome sequence of Kitasatospora setae NBRC 14216T: an evolutionary snapshot of the family Streptomycetaceae.</title>
        <authorList>
            <person name="Ichikawa N."/>
            <person name="Oguchi A."/>
            <person name="Ikeda H."/>
            <person name="Ishikawa J."/>
            <person name="Kitani S."/>
            <person name="Watanabe Y."/>
            <person name="Nakamura S."/>
            <person name="Katano Y."/>
            <person name="Kishi E."/>
            <person name="Sasagawa M."/>
            <person name="Ankai A."/>
            <person name="Fukui S."/>
            <person name="Hashimoto Y."/>
            <person name="Kamata S."/>
            <person name="Otoguro M."/>
            <person name="Tanikawa S."/>
            <person name="Nihira T."/>
            <person name="Horinouchi S."/>
            <person name="Ohnishi Y."/>
            <person name="Hayakawa M."/>
            <person name="Kuzuyama T."/>
            <person name="Arisawa A."/>
            <person name="Nomoto F."/>
            <person name="Miura H."/>
            <person name="Takahashi Y."/>
            <person name="Fujita N."/>
        </authorList>
    </citation>
    <scope>NUCLEOTIDE SEQUENCE [LARGE SCALE GENOMIC DNA]</scope>
    <source>
        <strain evidence="2">ATCC 33774 / DSM 43861 / JCM 3304 / KCC A-0304 / NBRC 14216 / KM-6054</strain>
    </source>
</reference>
<organism evidence="1 2">
    <name type="scientific">Kitasatospora setae (strain ATCC 33774 / DSM 43861 / JCM 3304 / KCC A-0304 / NBRC 14216 / KM-6054)</name>
    <name type="common">Streptomyces setae</name>
    <dbReference type="NCBI Taxonomy" id="452652"/>
    <lineage>
        <taxon>Bacteria</taxon>
        <taxon>Bacillati</taxon>
        <taxon>Actinomycetota</taxon>
        <taxon>Actinomycetes</taxon>
        <taxon>Kitasatosporales</taxon>
        <taxon>Streptomycetaceae</taxon>
        <taxon>Kitasatospora</taxon>
    </lineage>
</organism>
<proteinExistence type="predicted"/>
<sequence>MPAILPQVYLHYDPLTQKQRDQEGRRVLDSQVRDFMMFLPGGRRVILEIDGKTHHATTGGRADPRAYAKMARDSRRLTLQGYELYRFGGWEFMDSENPERMLNDFFAELIG</sequence>
<evidence type="ECO:0008006" key="3">
    <source>
        <dbReference type="Google" id="ProtNLM"/>
    </source>
</evidence>
<evidence type="ECO:0000313" key="2">
    <source>
        <dbReference type="Proteomes" id="UP000007076"/>
    </source>
</evidence>
<dbReference type="eggNOG" id="ENOG502Z9AN">
    <property type="taxonomic scope" value="Bacteria"/>
</dbReference>
<dbReference type="PATRIC" id="fig|452652.3.peg.2390"/>
<protein>
    <recommendedName>
        <fullName evidence="3">DUF559 domain-containing protein</fullName>
    </recommendedName>
</protein>
<accession>E4NAG7</accession>
<evidence type="ECO:0000313" key="1">
    <source>
        <dbReference type="EMBL" id="BAJ28198.1"/>
    </source>
</evidence>
<name>E4NAG7_KITSK</name>
<dbReference type="Proteomes" id="UP000007076">
    <property type="component" value="Chromosome"/>
</dbReference>
<dbReference type="KEGG" id="ksk:KSE_23810"/>
<dbReference type="STRING" id="452652.KSE_23810"/>
<gene>
    <name evidence="1" type="ordered locus">KSE_23810</name>
</gene>
<dbReference type="AlphaFoldDB" id="E4NAG7"/>